<keyword evidence="4" id="KW-1185">Reference proteome</keyword>
<dbReference type="InterPro" id="IPR006976">
    <property type="entry name" value="VanZ-like"/>
</dbReference>
<feature type="domain" description="VanZ-like" evidence="2">
    <location>
        <begin position="32"/>
        <end position="132"/>
    </location>
</feature>
<evidence type="ECO:0000259" key="2">
    <source>
        <dbReference type="Pfam" id="PF04892"/>
    </source>
</evidence>
<sequence>MLKTQTSPNYYPQKNIRKLLDNLINKYSKITLPIYWAFLTYMLLRPGVENKEYFFMFPHLDKLIHFTIFFLLGFFFRVRFPKVSLLYYFLILVSYALLTEILQDTMNWGRSLEFLDAVADTLGLSLAYYIYNRYVKFQNRI</sequence>
<reference evidence="3 4" key="1">
    <citation type="submission" date="2023-11" db="EMBL/GenBank/DDBJ databases">
        <title>First isolation, identification, and characterization of non-pathogenic Epilithonimonas ginsengisoli isolated from diseased farmed rainbow trout (Oncorhynchus mykiss) in Chile.</title>
        <authorList>
            <person name="Miranda C.D."/>
            <person name="Irgang R."/>
            <person name="Concha C."/>
            <person name="Rojas R."/>
            <person name="Avendano R."/>
        </authorList>
    </citation>
    <scope>NUCLEOTIDE SEQUENCE [LARGE SCALE GENOMIC DNA]</scope>
    <source>
        <strain evidence="3 4">FP99</strain>
    </source>
</reference>
<accession>A0ABU4JLP6</accession>
<evidence type="ECO:0000256" key="1">
    <source>
        <dbReference type="SAM" id="Phobius"/>
    </source>
</evidence>
<comment type="caution">
    <text evidence="3">The sequence shown here is derived from an EMBL/GenBank/DDBJ whole genome shotgun (WGS) entry which is preliminary data.</text>
</comment>
<keyword evidence="1" id="KW-0472">Membrane</keyword>
<dbReference type="PANTHER" id="PTHR28008">
    <property type="entry name" value="DOMAIN PROTEIN, PUTATIVE (AFU_ORTHOLOGUE AFUA_3G10980)-RELATED"/>
    <property type="match status" value="1"/>
</dbReference>
<evidence type="ECO:0000313" key="4">
    <source>
        <dbReference type="Proteomes" id="UP001204439"/>
    </source>
</evidence>
<dbReference type="Proteomes" id="UP001204439">
    <property type="component" value="Unassembled WGS sequence"/>
</dbReference>
<organism evidence="3 4">
    <name type="scientific">Epilithonimonas ginsengisoli</name>
    <dbReference type="NCBI Taxonomy" id="1245592"/>
    <lineage>
        <taxon>Bacteria</taxon>
        <taxon>Pseudomonadati</taxon>
        <taxon>Bacteroidota</taxon>
        <taxon>Flavobacteriia</taxon>
        <taxon>Flavobacteriales</taxon>
        <taxon>Weeksellaceae</taxon>
        <taxon>Chryseobacterium group</taxon>
        <taxon>Epilithonimonas</taxon>
    </lineage>
</organism>
<keyword evidence="1" id="KW-0812">Transmembrane</keyword>
<dbReference type="EMBL" id="JAMXLT020000037">
    <property type="protein sequence ID" value="MDW8550613.1"/>
    <property type="molecule type" value="Genomic_DNA"/>
</dbReference>
<dbReference type="PANTHER" id="PTHR28008:SF1">
    <property type="entry name" value="DOMAIN PROTEIN, PUTATIVE (AFU_ORTHOLOGUE AFUA_3G10980)-RELATED"/>
    <property type="match status" value="1"/>
</dbReference>
<feature type="transmembrane region" description="Helical" evidence="1">
    <location>
        <begin position="27"/>
        <end position="44"/>
    </location>
</feature>
<dbReference type="NCBIfam" id="NF037970">
    <property type="entry name" value="vanZ_1"/>
    <property type="match status" value="1"/>
</dbReference>
<gene>
    <name evidence="3" type="ORF">NG800_016920</name>
</gene>
<evidence type="ECO:0000313" key="3">
    <source>
        <dbReference type="EMBL" id="MDW8550613.1"/>
    </source>
</evidence>
<proteinExistence type="predicted"/>
<feature type="transmembrane region" description="Helical" evidence="1">
    <location>
        <begin position="114"/>
        <end position="131"/>
    </location>
</feature>
<feature type="transmembrane region" description="Helical" evidence="1">
    <location>
        <begin position="85"/>
        <end position="102"/>
    </location>
</feature>
<protein>
    <submittedName>
        <fullName evidence="3">VanZ family protein</fullName>
    </submittedName>
</protein>
<keyword evidence="1" id="KW-1133">Transmembrane helix</keyword>
<feature type="transmembrane region" description="Helical" evidence="1">
    <location>
        <begin position="56"/>
        <end position="78"/>
    </location>
</feature>
<name>A0ABU4JLP6_9FLAO</name>
<dbReference type="Pfam" id="PF04892">
    <property type="entry name" value="VanZ"/>
    <property type="match status" value="1"/>
</dbReference>